<feature type="non-terminal residue" evidence="1">
    <location>
        <position position="226"/>
    </location>
</feature>
<organism evidence="1">
    <name type="scientific">marine sediment metagenome</name>
    <dbReference type="NCBI Taxonomy" id="412755"/>
    <lineage>
        <taxon>unclassified sequences</taxon>
        <taxon>metagenomes</taxon>
        <taxon>ecological metagenomes</taxon>
    </lineage>
</organism>
<proteinExistence type="predicted"/>
<gene>
    <name evidence="1" type="ORF">S12H4_35664</name>
</gene>
<comment type="caution">
    <text evidence="1">The sequence shown here is derived from an EMBL/GenBank/DDBJ whole genome shotgun (WGS) entry which is preliminary data.</text>
</comment>
<evidence type="ECO:0000313" key="1">
    <source>
        <dbReference type="EMBL" id="GAJ00424.1"/>
    </source>
</evidence>
<reference evidence="1" key="1">
    <citation type="journal article" date="2014" name="Front. Microbiol.">
        <title>High frequency of phylogenetically diverse reductive dehalogenase-homologous genes in deep subseafloor sedimentary metagenomes.</title>
        <authorList>
            <person name="Kawai M."/>
            <person name="Futagami T."/>
            <person name="Toyoda A."/>
            <person name="Takaki Y."/>
            <person name="Nishi S."/>
            <person name="Hori S."/>
            <person name="Arai W."/>
            <person name="Tsubouchi T."/>
            <person name="Morono Y."/>
            <person name="Uchiyama I."/>
            <person name="Ito T."/>
            <person name="Fujiyama A."/>
            <person name="Inagaki F."/>
            <person name="Takami H."/>
        </authorList>
    </citation>
    <scope>NUCLEOTIDE SEQUENCE</scope>
    <source>
        <strain evidence="1">Expedition CK06-06</strain>
    </source>
</reference>
<sequence>MDIRRAIRNALGGGADISAANPLPVDTSPGLKTAITILDEAVIAAAPAITTLADCEVGGTHTAADHATIMTDAAAHFVADELVGLTINNVTDVSSGVITANTENTVTVAALAGGAANQWTTGDAYTIIGVAINLSDGEHTLAITVRARYDVAATQGIKIHMITSPTNSAAGAHPGAINLLVMTDPTAHFVAGELVDLTIVNVTDGSSGVITANTETTVTVAGLIGG</sequence>
<protein>
    <submittedName>
        <fullName evidence="1">Uncharacterized protein</fullName>
    </submittedName>
</protein>
<dbReference type="EMBL" id="BARW01021198">
    <property type="protein sequence ID" value="GAJ00424.1"/>
    <property type="molecule type" value="Genomic_DNA"/>
</dbReference>
<accession>X1T5A9</accession>
<dbReference type="AlphaFoldDB" id="X1T5A9"/>
<name>X1T5A9_9ZZZZ</name>